<dbReference type="PROSITE" id="PS00973">
    <property type="entry name" value="USP_2"/>
    <property type="match status" value="1"/>
</dbReference>
<dbReference type="Pfam" id="PF13843">
    <property type="entry name" value="DDE_Tnp_1_7"/>
    <property type="match status" value="1"/>
</dbReference>
<reference evidence="6" key="1">
    <citation type="submission" date="2025-08" db="UniProtKB">
        <authorList>
            <consortium name="RefSeq"/>
        </authorList>
    </citation>
    <scope>IDENTIFICATION</scope>
</reference>
<dbReference type="OrthoDB" id="292964at2759"/>
<organism evidence="5 6">
    <name type="scientific">Betta splendens</name>
    <name type="common">Siamese fighting fish</name>
    <dbReference type="NCBI Taxonomy" id="158456"/>
    <lineage>
        <taxon>Eukaryota</taxon>
        <taxon>Metazoa</taxon>
        <taxon>Chordata</taxon>
        <taxon>Craniata</taxon>
        <taxon>Vertebrata</taxon>
        <taxon>Euteleostomi</taxon>
        <taxon>Actinopterygii</taxon>
        <taxon>Neopterygii</taxon>
        <taxon>Teleostei</taxon>
        <taxon>Neoteleostei</taxon>
        <taxon>Acanthomorphata</taxon>
        <taxon>Anabantaria</taxon>
        <taxon>Anabantiformes</taxon>
        <taxon>Anabantoidei</taxon>
        <taxon>Osphronemidae</taxon>
        <taxon>Betta</taxon>
    </lineage>
</organism>
<keyword evidence="3" id="KW-0645">Protease</keyword>
<evidence type="ECO:0000313" key="6">
    <source>
        <dbReference type="RefSeq" id="XP_055363140.1"/>
    </source>
</evidence>
<accession>A0A9W2XNC5</accession>
<dbReference type="PANTHER" id="PTHR21646">
    <property type="entry name" value="UBIQUITIN CARBOXYL-TERMINAL HYDROLASE"/>
    <property type="match status" value="1"/>
</dbReference>
<dbReference type="GO" id="GO:0016579">
    <property type="term" value="P:protein deubiquitination"/>
    <property type="evidence" value="ECO:0007669"/>
    <property type="project" value="InterPro"/>
</dbReference>
<dbReference type="GeneID" id="129603858"/>
<evidence type="ECO:0000313" key="5">
    <source>
        <dbReference type="Proteomes" id="UP000515150"/>
    </source>
</evidence>
<keyword evidence="5" id="KW-1185">Reference proteome</keyword>
<comment type="similarity">
    <text evidence="3">Belongs to the peptidase C19 family.</text>
</comment>
<dbReference type="InterPro" id="IPR050185">
    <property type="entry name" value="Ub_carboxyl-term_hydrolase"/>
</dbReference>
<dbReference type="PANTHER" id="PTHR21646:SF28">
    <property type="entry name" value="UBIQUITIN CARBOXYL-TERMINAL HYDROLASE 15"/>
    <property type="match status" value="1"/>
</dbReference>
<feature type="domain" description="USP" evidence="4">
    <location>
        <begin position="449"/>
        <end position="768"/>
    </location>
</feature>
<keyword evidence="3" id="KW-0833">Ubl conjugation pathway</keyword>
<comment type="catalytic activity">
    <reaction evidence="1 3">
        <text>Thiol-dependent hydrolysis of ester, thioester, amide, peptide and isopeptide bonds formed by the C-terminal Gly of ubiquitin (a 76-residue protein attached to proteins as an intracellular targeting signal).</text>
        <dbReference type="EC" id="3.4.19.12"/>
    </reaction>
</comment>
<dbReference type="Proteomes" id="UP000515150">
    <property type="component" value="Chromosome 3"/>
</dbReference>
<dbReference type="SUPFAM" id="SSF54001">
    <property type="entry name" value="Cysteine proteinases"/>
    <property type="match status" value="1"/>
</dbReference>
<dbReference type="InterPro" id="IPR001394">
    <property type="entry name" value="Peptidase_C19_UCH"/>
</dbReference>
<dbReference type="Gene3D" id="3.90.70.10">
    <property type="entry name" value="Cysteine proteinases"/>
    <property type="match status" value="1"/>
</dbReference>
<gene>
    <name evidence="6" type="primary">LOC129603858</name>
</gene>
<dbReference type="RefSeq" id="XP_055363140.1">
    <property type="nucleotide sequence ID" value="XM_055507165.1"/>
</dbReference>
<evidence type="ECO:0000259" key="4">
    <source>
        <dbReference type="PROSITE" id="PS50235"/>
    </source>
</evidence>
<evidence type="ECO:0000256" key="3">
    <source>
        <dbReference type="RuleBase" id="RU366025"/>
    </source>
</evidence>
<dbReference type="GO" id="GO:0005634">
    <property type="term" value="C:nucleus"/>
    <property type="evidence" value="ECO:0007669"/>
    <property type="project" value="TreeGrafter"/>
</dbReference>
<dbReference type="InterPro" id="IPR018200">
    <property type="entry name" value="USP_CS"/>
</dbReference>
<dbReference type="PROSITE" id="PS00972">
    <property type="entry name" value="USP_1"/>
    <property type="match status" value="1"/>
</dbReference>
<dbReference type="Pfam" id="PF00443">
    <property type="entry name" value="UCH"/>
    <property type="match status" value="1"/>
</dbReference>
<dbReference type="PROSITE" id="PS50235">
    <property type="entry name" value="USP_3"/>
    <property type="match status" value="1"/>
</dbReference>
<dbReference type="CDD" id="cd02674">
    <property type="entry name" value="Peptidase_C19R"/>
    <property type="match status" value="1"/>
</dbReference>
<keyword evidence="2 3" id="KW-0378">Hydrolase</keyword>
<dbReference type="InterPro" id="IPR028889">
    <property type="entry name" value="USP"/>
</dbReference>
<evidence type="ECO:0000256" key="1">
    <source>
        <dbReference type="ARBA" id="ARBA00000707"/>
    </source>
</evidence>
<name>A0A9W2XNC5_BETSP</name>
<dbReference type="KEGG" id="bspl:129603858"/>
<proteinExistence type="inferred from homology"/>
<dbReference type="GO" id="GO:0004843">
    <property type="term" value="F:cysteine-type deubiquitinase activity"/>
    <property type="evidence" value="ECO:0007669"/>
    <property type="project" value="UniProtKB-UniRule"/>
</dbReference>
<dbReference type="EC" id="3.4.19.12" evidence="3"/>
<keyword evidence="3" id="KW-0788">Thiol protease</keyword>
<protein>
    <recommendedName>
        <fullName evidence="3">Ubiquitin carboxyl-terminal hydrolase</fullName>
        <ecNumber evidence="3">3.4.19.12</ecNumber>
    </recommendedName>
</protein>
<dbReference type="InterPro" id="IPR038765">
    <property type="entry name" value="Papain-like_cys_pep_sf"/>
</dbReference>
<evidence type="ECO:0000256" key="2">
    <source>
        <dbReference type="ARBA" id="ARBA00022801"/>
    </source>
</evidence>
<dbReference type="GO" id="GO:0006508">
    <property type="term" value="P:proteolysis"/>
    <property type="evidence" value="ECO:0007669"/>
    <property type="project" value="UniProtKB-KW"/>
</dbReference>
<dbReference type="InterPro" id="IPR029526">
    <property type="entry name" value="PGBD"/>
</dbReference>
<sequence>MTFQTKQMKSKALSVKESTWMSEECHLVEDRQGNIQRNSLCLPNIFRSTKVKPLARSKYTYVVYHTAKELLLEALDRGAVREMTRRASGVKAGAHCPQPSHGKEQCTDVSEEEYAEALTCFSTVLQTGLWPGDDCCLGSELSLSLSLDGWQGVLKRNSFQTKLLSLSRQSDSEKLQALSDLCCHLARRYLALYTPGQNLAIKKYQLSHQQGPRCLHLALLCDMSSGFICSIYVYSPEQLQRRSRRPVLEQVVTHLLKHHHGHRHVVQLDSSAWMNGQLIFSNFELNINFVPAVKGSSMEAAPSSCVSPSVKPDRASEESLSQLVKHLDGWTGPALVLSSDRNESVDLFLPGLWATLHMVCINTFVLHTLQSQESGRRVHLNDFTRNLASQLAMDSSIPVHFMPWPNSTVHQETLLSNLCRQSRGQMLGRDRHERSAVARLQGWSRPGVCGLDNSGNSCYLNAALQCLCATVPLVEHLLHQDTRKALTRSKCHVAEVFVRLLQEMWLGGSPTCAPVEARSVLCSILPQFNNYYQQDAQELLLCLLNALHDDLKKAEKHKACSVQQPRPDQNKRRAAECTIVSQLFEGRLSYTSLCMDCGHQAHSTQSFTVLSLPIPATTKCCIQDCLSLFFEHTILAGEEQMLCSVCGLRRETAVVTCLDKPPEVLMLHLKRFGRKGKNQVKLRTNVLFSMTLNLSQFLNSSVHNNPHSSYHLFAVLNHTGNLNMGHYTALCRNALTGTWHCFDDSDVREVQDNVVQSPNAYVLVYSKEPFQKPKISGL</sequence>
<dbReference type="AlphaFoldDB" id="A0A9W2XNC5"/>